<evidence type="ECO:0000313" key="3">
    <source>
        <dbReference type="EMBL" id="PNS21331.1"/>
    </source>
</evidence>
<name>A0A2K1R218_9PEZI</name>
<feature type="domain" description="Zinc finger H2C2-type histone UAS binding" evidence="2">
    <location>
        <begin position="359"/>
        <end position="396"/>
    </location>
</feature>
<evidence type="ECO:0000259" key="2">
    <source>
        <dbReference type="Pfam" id="PF09337"/>
    </source>
</evidence>
<dbReference type="InterPro" id="IPR016181">
    <property type="entry name" value="Acyl_CoA_acyltransferase"/>
</dbReference>
<gene>
    <name evidence="3" type="ORF">CAC42_1110</name>
</gene>
<dbReference type="Gene3D" id="1.10.340.70">
    <property type="match status" value="1"/>
</dbReference>
<dbReference type="EMBL" id="NKHZ01000011">
    <property type="protein sequence ID" value="PNS21331.1"/>
    <property type="molecule type" value="Genomic_DNA"/>
</dbReference>
<reference evidence="3 4" key="1">
    <citation type="submission" date="2017-06" db="EMBL/GenBank/DDBJ databases">
        <title>Draft genome sequence of a variant of Elsinoe murrayae.</title>
        <authorList>
            <person name="Cheng Q."/>
        </authorList>
    </citation>
    <scope>NUCLEOTIDE SEQUENCE [LARGE SCALE GENOMIC DNA]</scope>
    <source>
        <strain evidence="3 4">CQ-2017a</strain>
    </source>
</reference>
<feature type="compositionally biased region" description="Low complexity" evidence="1">
    <location>
        <begin position="499"/>
        <end position="521"/>
    </location>
</feature>
<accession>A0A2K1R218</accession>
<feature type="region of interest" description="Disordered" evidence="1">
    <location>
        <begin position="1"/>
        <end position="27"/>
    </location>
</feature>
<dbReference type="AlphaFoldDB" id="A0A2K1R218"/>
<dbReference type="PANTHER" id="PTHR43138">
    <property type="entry name" value="ACETYLTRANSFERASE, GNAT FAMILY"/>
    <property type="match status" value="1"/>
</dbReference>
<dbReference type="InterPro" id="IPR052742">
    <property type="entry name" value="Mito_N-acetyltransferase"/>
</dbReference>
<dbReference type="GO" id="GO:0005634">
    <property type="term" value="C:nucleus"/>
    <property type="evidence" value="ECO:0007669"/>
    <property type="project" value="TreeGrafter"/>
</dbReference>
<feature type="region of interest" description="Disordered" evidence="1">
    <location>
        <begin position="699"/>
        <end position="739"/>
    </location>
</feature>
<feature type="compositionally biased region" description="Low complexity" evidence="1">
    <location>
        <begin position="538"/>
        <end position="556"/>
    </location>
</feature>
<evidence type="ECO:0000256" key="1">
    <source>
        <dbReference type="SAM" id="MobiDB-lite"/>
    </source>
</evidence>
<dbReference type="InParanoid" id="A0A2K1R218"/>
<sequence>MPAMLDDPTAPAIYRTSGDPPYPTPASGLPSSFSARHITLRDQSVGTLIPFASSSPVPAGLLARLAAILNSEIEGGNTYPMITTMDDSKFAQYWFANFAAVMVQGALDLGAGNEGVYGQLAAMERLGEDWTKTCLGTYYIKPNYPGRSSHVCNAGFLVSENTRGKGVGRSMGETYIGWAPMLVWFEPQLSPSAASASPFTPQTLDQSRGYKYSIFNLVYETNTASLRIWDALSFQRVGRVKGAAALRSYPDRLVDAIVYGRDLSVDEEAYKPPTQGIVTEADRTRKWWARLSFYLKTKTYPADADASEQEKMRRCAARQYWAAAEDGRPEGRIMVRCKKGDKEFVWHEERQKDVARTVHEQEHININAVCDAVGKKYRWPRIKETVQAVVRSCEVCNAKGGAKRRFIRKQGPRKRVKTMYPRADLDDTAGTRVPMRIEMPGVYPGFDTDPNPWASCDRFRSTAEEETENLQAKAKDLPPIFLPMPTRSSERVRQQLRSAQPAGFRAAPGPRALPGPRATPRLSGGGRLALPGAKPHESVPISRSASSSSVVTPGPSCRIDTPGPQLFSNADAVIPDEIQLPDEYFDIDMLTVEDGNGMGALKSEASMPTPMSMASPMVAYRGMEEGEAQDVDFEDLFGSDVGDEVQGEDAAAMQVQDGWCAIDENDEQYSDDDDGDALEDLLAAAMEDGEGDVAIEADGAQNTVGEKRQGNDATMGARQSRGMVEDFESDAVDDEMACG</sequence>
<organism evidence="3 4">
    <name type="scientific">Sphaceloma murrayae</name>
    <dbReference type="NCBI Taxonomy" id="2082308"/>
    <lineage>
        <taxon>Eukaryota</taxon>
        <taxon>Fungi</taxon>
        <taxon>Dikarya</taxon>
        <taxon>Ascomycota</taxon>
        <taxon>Pezizomycotina</taxon>
        <taxon>Dothideomycetes</taxon>
        <taxon>Dothideomycetidae</taxon>
        <taxon>Myriangiales</taxon>
        <taxon>Elsinoaceae</taxon>
        <taxon>Sphaceloma</taxon>
    </lineage>
</organism>
<dbReference type="InterPro" id="IPR015416">
    <property type="entry name" value="Znf_H2C2_histone_UAS-bd"/>
</dbReference>
<dbReference type="PANTHER" id="PTHR43138:SF2">
    <property type="entry name" value="PROTEIN SPT10"/>
    <property type="match status" value="1"/>
</dbReference>
<dbReference type="Proteomes" id="UP000243797">
    <property type="component" value="Unassembled WGS sequence"/>
</dbReference>
<keyword evidence="4" id="KW-1185">Reference proteome</keyword>
<proteinExistence type="predicted"/>
<dbReference type="Pfam" id="PF09337">
    <property type="entry name" value="zf-H2C2"/>
    <property type="match status" value="1"/>
</dbReference>
<keyword evidence="3" id="KW-0808">Transferase</keyword>
<feature type="compositionally biased region" description="Acidic residues" evidence="1">
    <location>
        <begin position="725"/>
        <end position="739"/>
    </location>
</feature>
<dbReference type="OrthoDB" id="10264707at2759"/>
<dbReference type="Gene3D" id="3.40.630.30">
    <property type="match status" value="2"/>
</dbReference>
<comment type="caution">
    <text evidence="3">The sequence shown here is derived from an EMBL/GenBank/DDBJ whole genome shotgun (WGS) entry which is preliminary data.</text>
</comment>
<evidence type="ECO:0000313" key="4">
    <source>
        <dbReference type="Proteomes" id="UP000243797"/>
    </source>
</evidence>
<protein>
    <submittedName>
        <fullName evidence="3">L-azetidine-2-carboxylic acid acetyltransferase</fullName>
    </submittedName>
</protein>
<dbReference type="STRING" id="2082308.A0A2K1R218"/>
<dbReference type="GO" id="GO:0016740">
    <property type="term" value="F:transferase activity"/>
    <property type="evidence" value="ECO:0007669"/>
    <property type="project" value="UniProtKB-KW"/>
</dbReference>
<feature type="region of interest" description="Disordered" evidence="1">
    <location>
        <begin position="488"/>
        <end position="564"/>
    </location>
</feature>
<dbReference type="SUPFAM" id="SSF55729">
    <property type="entry name" value="Acyl-CoA N-acyltransferases (Nat)"/>
    <property type="match status" value="1"/>
</dbReference>